<organism evidence="1 2">
    <name type="scientific">Empedobacter falsenii</name>
    <dbReference type="NCBI Taxonomy" id="343874"/>
    <lineage>
        <taxon>Bacteria</taxon>
        <taxon>Pseudomonadati</taxon>
        <taxon>Bacteroidota</taxon>
        <taxon>Flavobacteriia</taxon>
        <taxon>Flavobacteriales</taxon>
        <taxon>Weeksellaceae</taxon>
        <taxon>Empedobacter</taxon>
    </lineage>
</organism>
<dbReference type="EMBL" id="CP106831">
    <property type="protein sequence ID" value="WIH97776.1"/>
    <property type="molecule type" value="Genomic_DNA"/>
</dbReference>
<sequence length="241" mass="27778">MSKIKRLRVFAGPNGSGKSTLFETISSKFNAGYFINSDLIEKEISSKGFIDLDRYELKLTEKDFEDFKTETASISLFEKAKLEGKSIDVIFKNNVLVDKSKATHSYEAAFITSFIRKHLLIKGKSYSFETVMSHPSKLDEIMDAKKKGFKTYMYFVCIEDPLINISRIENRVEKGGHPVPEEKVVKRYHSTLNNLFPALKLVDKAYIFDNSTQEMRLFAQVKKSELEIMNDKVPNWFIKLL</sequence>
<dbReference type="PANTHER" id="PTHR39206:SF1">
    <property type="entry name" value="SLL8004 PROTEIN"/>
    <property type="match status" value="1"/>
</dbReference>
<dbReference type="InterPro" id="IPR027417">
    <property type="entry name" value="P-loop_NTPase"/>
</dbReference>
<gene>
    <name evidence="1" type="ORF">OBA43_02230</name>
</gene>
<reference evidence="1 2" key="1">
    <citation type="submission" date="2022-09" db="EMBL/GenBank/DDBJ databases">
        <title>Whole genome sequencing analysis of tet(X)-positive Empedobacter falsenii YWS9-3.</title>
        <authorList>
            <person name="Chen C."/>
            <person name="Lv Y.-L."/>
        </authorList>
    </citation>
    <scope>NUCLEOTIDE SEQUENCE [LARGE SCALE GENOMIC DNA]</scope>
    <source>
        <strain evidence="1 2">YWS9-3_T</strain>
    </source>
</reference>
<name>A0ABY8V856_9FLAO</name>
<accession>A0ABY8V856</accession>
<dbReference type="Proteomes" id="UP001223501">
    <property type="component" value="Chromosome"/>
</dbReference>
<dbReference type="Gene3D" id="3.40.50.300">
    <property type="entry name" value="P-loop containing nucleotide triphosphate hydrolases"/>
    <property type="match status" value="1"/>
</dbReference>
<protein>
    <recommendedName>
        <fullName evidence="3">UDP-N-acetylglucosamine kinase</fullName>
    </recommendedName>
</protein>
<keyword evidence="2" id="KW-1185">Reference proteome</keyword>
<evidence type="ECO:0000313" key="1">
    <source>
        <dbReference type="EMBL" id="WIH97776.1"/>
    </source>
</evidence>
<dbReference type="RefSeq" id="WP_284583775.1">
    <property type="nucleotide sequence ID" value="NZ_CP106831.1"/>
</dbReference>
<evidence type="ECO:0000313" key="2">
    <source>
        <dbReference type="Proteomes" id="UP001223501"/>
    </source>
</evidence>
<dbReference type="PANTHER" id="PTHR39206">
    <property type="entry name" value="SLL8004 PROTEIN"/>
    <property type="match status" value="1"/>
</dbReference>
<evidence type="ECO:0008006" key="3">
    <source>
        <dbReference type="Google" id="ProtNLM"/>
    </source>
</evidence>
<proteinExistence type="predicted"/>
<dbReference type="SUPFAM" id="SSF52540">
    <property type="entry name" value="P-loop containing nucleoside triphosphate hydrolases"/>
    <property type="match status" value="1"/>
</dbReference>